<dbReference type="CDD" id="cd04301">
    <property type="entry name" value="NAT_SF"/>
    <property type="match status" value="1"/>
</dbReference>
<dbReference type="Proteomes" id="UP000265801">
    <property type="component" value="Unassembled WGS sequence"/>
</dbReference>
<proteinExistence type="predicted"/>
<evidence type="ECO:0000259" key="1">
    <source>
        <dbReference type="PROSITE" id="PS51186"/>
    </source>
</evidence>
<dbReference type="Gene3D" id="3.40.630.30">
    <property type="match status" value="1"/>
</dbReference>
<evidence type="ECO:0000313" key="2">
    <source>
        <dbReference type="EMBL" id="RIW38530.1"/>
    </source>
</evidence>
<dbReference type="AlphaFoldDB" id="A0A3A1R645"/>
<dbReference type="OrthoDB" id="9811523at2"/>
<feature type="domain" description="N-acetyltransferase" evidence="1">
    <location>
        <begin position="11"/>
        <end position="167"/>
    </location>
</feature>
<organism evidence="2 3">
    <name type="scientific">Bacillus salacetis</name>
    <dbReference type="NCBI Taxonomy" id="2315464"/>
    <lineage>
        <taxon>Bacteria</taxon>
        <taxon>Bacillati</taxon>
        <taxon>Bacillota</taxon>
        <taxon>Bacilli</taxon>
        <taxon>Bacillales</taxon>
        <taxon>Bacillaceae</taxon>
        <taxon>Bacillus</taxon>
    </lineage>
</organism>
<dbReference type="EMBL" id="QXIR01000002">
    <property type="protein sequence ID" value="RIW38530.1"/>
    <property type="molecule type" value="Genomic_DNA"/>
</dbReference>
<dbReference type="InterPro" id="IPR051531">
    <property type="entry name" value="N-acetyltransferase"/>
</dbReference>
<dbReference type="GO" id="GO:0005737">
    <property type="term" value="C:cytoplasm"/>
    <property type="evidence" value="ECO:0007669"/>
    <property type="project" value="TreeGrafter"/>
</dbReference>
<dbReference type="SUPFAM" id="SSF55729">
    <property type="entry name" value="Acyl-CoA N-acyltransferases (Nat)"/>
    <property type="match status" value="1"/>
</dbReference>
<keyword evidence="2" id="KW-0808">Transferase</keyword>
<dbReference type="GO" id="GO:0008999">
    <property type="term" value="F:protein-N-terminal-alanine acetyltransferase activity"/>
    <property type="evidence" value="ECO:0007669"/>
    <property type="project" value="TreeGrafter"/>
</dbReference>
<protein>
    <submittedName>
        <fullName evidence="2">N-acetyltransferase</fullName>
    </submittedName>
</protein>
<dbReference type="PANTHER" id="PTHR43792:SF9">
    <property type="entry name" value="RIBOSOMAL-PROTEIN-ALANINE ACETYLTRANSFERASE"/>
    <property type="match status" value="1"/>
</dbReference>
<dbReference type="PANTHER" id="PTHR43792">
    <property type="entry name" value="GNAT FAMILY, PUTATIVE (AFU_ORTHOLOGUE AFUA_3G00765)-RELATED-RELATED"/>
    <property type="match status" value="1"/>
</dbReference>
<reference evidence="2 3" key="1">
    <citation type="submission" date="2018-09" db="EMBL/GenBank/DDBJ databases">
        <title>Bacillus saliacetes sp. nov., isolated from Thai shrimp paste (Ka-pi).</title>
        <authorList>
            <person name="Daroonpunt R."/>
            <person name="Tanasupawat S."/>
            <person name="Yiamsombut S."/>
        </authorList>
    </citation>
    <scope>NUCLEOTIDE SEQUENCE [LARGE SCALE GENOMIC DNA]</scope>
    <source>
        <strain evidence="2 3">SKP7-4</strain>
    </source>
</reference>
<evidence type="ECO:0000313" key="3">
    <source>
        <dbReference type="Proteomes" id="UP000265801"/>
    </source>
</evidence>
<dbReference type="PROSITE" id="PS51186">
    <property type="entry name" value="GNAT"/>
    <property type="match status" value="1"/>
</dbReference>
<dbReference type="InterPro" id="IPR000182">
    <property type="entry name" value="GNAT_dom"/>
</dbReference>
<dbReference type="InterPro" id="IPR016181">
    <property type="entry name" value="Acyl_CoA_acyltransferase"/>
</dbReference>
<dbReference type="RefSeq" id="WP_119545428.1">
    <property type="nucleotide sequence ID" value="NZ_QXIR01000002.1"/>
</dbReference>
<sequence>MSFPELETARLKLVQITEEHTERYFEIMSLDAVTKYYGMESLQQKEQAADIVKSFKTGFESKKSMRWGIVLKETGTLVGTAGLNNLRIGQKRAEIGFEIHPDYWSRGFTSEAARAVIQYAFAELNLYRVGAITFLENKASIGLLEKIGFIKEGVLRGYIYQNGISNDTYIFSMIKSEWEGLTNN</sequence>
<gene>
    <name evidence="2" type="ORF">D3H55_03060</name>
</gene>
<comment type="caution">
    <text evidence="2">The sequence shown here is derived from an EMBL/GenBank/DDBJ whole genome shotgun (WGS) entry which is preliminary data.</text>
</comment>
<dbReference type="Pfam" id="PF13302">
    <property type="entry name" value="Acetyltransf_3"/>
    <property type="match status" value="1"/>
</dbReference>
<name>A0A3A1R645_9BACI</name>
<accession>A0A3A1R645</accession>
<keyword evidence="3" id="KW-1185">Reference proteome</keyword>